<dbReference type="SMART" id="SM00382">
    <property type="entry name" value="AAA"/>
    <property type="match status" value="2"/>
</dbReference>
<dbReference type="RefSeq" id="WP_210030017.1">
    <property type="nucleotide sequence ID" value="NZ_JAGINU010000001.1"/>
</dbReference>
<keyword evidence="7" id="KW-1185">Reference proteome</keyword>
<feature type="region of interest" description="Disordered" evidence="4">
    <location>
        <begin position="259"/>
        <end position="281"/>
    </location>
</feature>
<evidence type="ECO:0000313" key="6">
    <source>
        <dbReference type="EMBL" id="MBP2368609.1"/>
    </source>
</evidence>
<proteinExistence type="predicted"/>
<protein>
    <submittedName>
        <fullName evidence="6">ATPase subunit of ABC transporter with duplicated ATPase domains</fullName>
    </submittedName>
</protein>
<comment type="caution">
    <text evidence="6">The sequence shown here is derived from an EMBL/GenBank/DDBJ whole genome shotgun (WGS) entry which is preliminary data.</text>
</comment>
<gene>
    <name evidence="6" type="ORF">JOF36_004305</name>
</gene>
<reference evidence="6 7" key="1">
    <citation type="submission" date="2021-03" db="EMBL/GenBank/DDBJ databases">
        <title>Sequencing the genomes of 1000 actinobacteria strains.</title>
        <authorList>
            <person name="Klenk H.-P."/>
        </authorList>
    </citation>
    <scope>NUCLEOTIDE SEQUENCE [LARGE SCALE GENOMIC DNA]</scope>
    <source>
        <strain evidence="6 7">DSM 45256</strain>
    </source>
</reference>
<feature type="domain" description="ABC transporter" evidence="5">
    <location>
        <begin position="2"/>
        <end position="263"/>
    </location>
</feature>
<dbReference type="InterPro" id="IPR017871">
    <property type="entry name" value="ABC_transporter-like_CS"/>
</dbReference>
<dbReference type="Pfam" id="PF12848">
    <property type="entry name" value="ABC_tran_Xtn"/>
    <property type="match status" value="1"/>
</dbReference>
<evidence type="ECO:0000256" key="2">
    <source>
        <dbReference type="ARBA" id="ARBA00022741"/>
    </source>
</evidence>
<keyword evidence="2" id="KW-0547">Nucleotide-binding</keyword>
<dbReference type="InterPro" id="IPR050611">
    <property type="entry name" value="ABCF"/>
</dbReference>
<evidence type="ECO:0000256" key="3">
    <source>
        <dbReference type="ARBA" id="ARBA00022840"/>
    </source>
</evidence>
<dbReference type="PROSITE" id="PS50893">
    <property type="entry name" value="ABC_TRANSPORTER_2"/>
    <property type="match status" value="2"/>
</dbReference>
<dbReference type="SUPFAM" id="SSF52540">
    <property type="entry name" value="P-loop containing nucleoside triphosphate hydrolases"/>
    <property type="match status" value="2"/>
</dbReference>
<dbReference type="InterPro" id="IPR003593">
    <property type="entry name" value="AAA+_ATPase"/>
</dbReference>
<keyword evidence="1" id="KW-0677">Repeat</keyword>
<dbReference type="PROSITE" id="PS00211">
    <property type="entry name" value="ABC_TRANSPORTER_1"/>
    <property type="match status" value="2"/>
</dbReference>
<dbReference type="PANTHER" id="PTHR19211">
    <property type="entry name" value="ATP-BINDING TRANSPORT PROTEIN-RELATED"/>
    <property type="match status" value="1"/>
</dbReference>
<accession>A0ABS4VXF5</accession>
<evidence type="ECO:0000256" key="1">
    <source>
        <dbReference type="ARBA" id="ARBA00022737"/>
    </source>
</evidence>
<dbReference type="CDD" id="cd03221">
    <property type="entry name" value="ABCF_EF-3"/>
    <property type="match status" value="2"/>
</dbReference>
<dbReference type="Gene3D" id="3.40.50.300">
    <property type="entry name" value="P-loop containing nucleotide triphosphate hydrolases"/>
    <property type="match status" value="2"/>
</dbReference>
<dbReference type="Proteomes" id="UP001519295">
    <property type="component" value="Unassembled WGS sequence"/>
</dbReference>
<dbReference type="InterPro" id="IPR003439">
    <property type="entry name" value="ABC_transporter-like_ATP-bd"/>
</dbReference>
<sequence length="540" mass="58481">MITATDLELRAGSRILLSGADLRVQSGDRIGLVGRNGAGKTTSMRVLAGEGEPYSGEVRSNTPVGYLPQDPREGDLSVTAKDRVLSARGLDVLLSKMEKAQTAMAELVDGPENEKAVREYGRLEERFSALGGYAAESEAARICTHLGLPDRVLEQPMRTLSGGQRRRVELARILFAASDGGSQSATTLLLDEPTNHLDADSITWLRGFLQNHEGGLVVISHDTDLLDSVVNKVWFLDATRSEADQYNMNWKRYLEARATDEKRRRRERANAEKKASALHTQAAKMGAKATKAVAAKNMARRADQLLAGLDDERQADRVAKIRFPTPAPCGKTPMTAEGLTKAYGSLEVFTGVDLAVDRGAKVVVLGLNGAGKTTLLRLLAGTEEADAGEVVPGHGLRTGYFAQEHDTLDMERSVWHNIRHASPDAPEQQLRTLLGSFMFSGEQLDQPAGTLSGGERTRLALAGLVSSAANVLLLDEPTNNLDPASREQVLDALRRFEGSVVLVTHDPGAVEALEPDRVIVLPDGTEDHWSAEYLELVQLA</sequence>
<keyword evidence="3" id="KW-0067">ATP-binding</keyword>
<dbReference type="EMBL" id="JAGINU010000001">
    <property type="protein sequence ID" value="MBP2368609.1"/>
    <property type="molecule type" value="Genomic_DNA"/>
</dbReference>
<feature type="compositionally biased region" description="Basic and acidic residues" evidence="4">
    <location>
        <begin position="259"/>
        <end position="275"/>
    </location>
</feature>
<feature type="domain" description="ABC transporter" evidence="5">
    <location>
        <begin position="334"/>
        <end position="539"/>
    </location>
</feature>
<dbReference type="Pfam" id="PF00005">
    <property type="entry name" value="ABC_tran"/>
    <property type="match status" value="2"/>
</dbReference>
<dbReference type="PANTHER" id="PTHR19211:SF14">
    <property type="entry name" value="ATP-BINDING CASSETTE SUB-FAMILY F MEMBER 1"/>
    <property type="match status" value="1"/>
</dbReference>
<name>A0ABS4VXF5_9PSEU</name>
<dbReference type="InterPro" id="IPR032781">
    <property type="entry name" value="ABC_tran_Xtn"/>
</dbReference>
<evidence type="ECO:0000313" key="7">
    <source>
        <dbReference type="Proteomes" id="UP001519295"/>
    </source>
</evidence>
<organism evidence="6 7">
    <name type="scientific">Pseudonocardia parietis</name>
    <dbReference type="NCBI Taxonomy" id="570936"/>
    <lineage>
        <taxon>Bacteria</taxon>
        <taxon>Bacillati</taxon>
        <taxon>Actinomycetota</taxon>
        <taxon>Actinomycetes</taxon>
        <taxon>Pseudonocardiales</taxon>
        <taxon>Pseudonocardiaceae</taxon>
        <taxon>Pseudonocardia</taxon>
    </lineage>
</organism>
<evidence type="ECO:0000259" key="5">
    <source>
        <dbReference type="PROSITE" id="PS50893"/>
    </source>
</evidence>
<dbReference type="InterPro" id="IPR027417">
    <property type="entry name" value="P-loop_NTPase"/>
</dbReference>
<evidence type="ECO:0000256" key="4">
    <source>
        <dbReference type="SAM" id="MobiDB-lite"/>
    </source>
</evidence>